<feature type="compositionally biased region" description="Acidic residues" evidence="1">
    <location>
        <begin position="296"/>
        <end position="308"/>
    </location>
</feature>
<evidence type="ECO:0000313" key="2">
    <source>
        <dbReference type="EnsemblProtists" id="EOD16135"/>
    </source>
</evidence>
<sequence length="434" mass="43914">MPSTAPAAAAAAAPAAAAAASAATASTASTALAASPPPKIEVKVSWLKQKPVAGNRQPVLEFDEQQLHAFPPETTTFRQVKHECSYPAPPHKVRMWCSSFGAAADLPTTMELNVFINTFELITEEKHTLSMAHLTGGETIAFEMVQGEHVSELSGFLLGDHVGRAKKGQGGAASGQAQLVLPGGVNAPAGILQPLAQARAASELKQKVDAAAQLSNQLAAASDSRDELIAEEEEEKAKREKKKAKKKGKKDKQREKKKALREGRAAGGGGAASLHTSSCEQALAGEPPAAKAAGGSEEEEEDNSEEEQPAASSSSASAPAASGAGGSSAGGSRSGGSGSAGGASSSAAAQGGRAVGAGSPSGGEAGAGGGAVLKSHQLIRALVEQCLLERRSKEALAVQMADYEAAAAAQHSEYAADVAHLRAQLAKARAQSIN</sequence>
<feature type="compositionally biased region" description="Low complexity" evidence="1">
    <location>
        <begin position="342"/>
        <end position="352"/>
    </location>
</feature>
<dbReference type="EnsemblProtists" id="EOD16135">
    <property type="protein sequence ID" value="EOD16135"/>
    <property type="gene ID" value="EMIHUDRAFT_119127"/>
</dbReference>
<dbReference type="KEGG" id="ehx:EMIHUDRAFT_119127"/>
<feature type="compositionally biased region" description="Low complexity" evidence="1">
    <location>
        <begin position="309"/>
        <end position="322"/>
    </location>
</feature>
<feature type="compositionally biased region" description="Low complexity" evidence="1">
    <location>
        <begin position="282"/>
        <end position="295"/>
    </location>
</feature>
<evidence type="ECO:0000256" key="1">
    <source>
        <dbReference type="SAM" id="MobiDB-lite"/>
    </source>
</evidence>
<name>A0A0D3IY00_EMIH1</name>
<evidence type="ECO:0000313" key="3">
    <source>
        <dbReference type="Proteomes" id="UP000013827"/>
    </source>
</evidence>
<feature type="compositionally biased region" description="Gly residues" evidence="1">
    <location>
        <begin position="353"/>
        <end position="370"/>
    </location>
</feature>
<protein>
    <recommendedName>
        <fullName evidence="4">C2 NT-type domain-containing protein</fullName>
    </recommendedName>
</protein>
<dbReference type="HOGENOM" id="CLU_632292_0_0_1"/>
<keyword evidence="3" id="KW-1185">Reference proteome</keyword>
<dbReference type="Proteomes" id="UP000013827">
    <property type="component" value="Unassembled WGS sequence"/>
</dbReference>
<organism evidence="2 3">
    <name type="scientific">Emiliania huxleyi (strain CCMP1516)</name>
    <dbReference type="NCBI Taxonomy" id="280463"/>
    <lineage>
        <taxon>Eukaryota</taxon>
        <taxon>Haptista</taxon>
        <taxon>Haptophyta</taxon>
        <taxon>Prymnesiophyceae</taxon>
        <taxon>Isochrysidales</taxon>
        <taxon>Noelaerhabdaceae</taxon>
        <taxon>Emiliania</taxon>
    </lineage>
</organism>
<feature type="compositionally biased region" description="Basic residues" evidence="1">
    <location>
        <begin position="239"/>
        <end position="259"/>
    </location>
</feature>
<accession>A0A0D3IY00</accession>
<feature type="region of interest" description="Disordered" evidence="1">
    <location>
        <begin position="218"/>
        <end position="370"/>
    </location>
</feature>
<dbReference type="PaxDb" id="2903-EOD16135"/>
<evidence type="ECO:0008006" key="4">
    <source>
        <dbReference type="Google" id="ProtNLM"/>
    </source>
</evidence>
<reference evidence="2" key="2">
    <citation type="submission" date="2024-10" db="UniProtKB">
        <authorList>
            <consortium name="EnsemblProtists"/>
        </authorList>
    </citation>
    <scope>IDENTIFICATION</scope>
</reference>
<feature type="compositionally biased region" description="Gly residues" evidence="1">
    <location>
        <begin position="323"/>
        <end position="341"/>
    </location>
</feature>
<dbReference type="AlphaFoldDB" id="A0A0D3IY00"/>
<reference evidence="3" key="1">
    <citation type="journal article" date="2013" name="Nature">
        <title>Pan genome of the phytoplankton Emiliania underpins its global distribution.</title>
        <authorList>
            <person name="Read B.A."/>
            <person name="Kegel J."/>
            <person name="Klute M.J."/>
            <person name="Kuo A."/>
            <person name="Lefebvre S.C."/>
            <person name="Maumus F."/>
            <person name="Mayer C."/>
            <person name="Miller J."/>
            <person name="Monier A."/>
            <person name="Salamov A."/>
            <person name="Young J."/>
            <person name="Aguilar M."/>
            <person name="Claverie J.M."/>
            <person name="Frickenhaus S."/>
            <person name="Gonzalez K."/>
            <person name="Herman E.K."/>
            <person name="Lin Y.C."/>
            <person name="Napier J."/>
            <person name="Ogata H."/>
            <person name="Sarno A.F."/>
            <person name="Shmutz J."/>
            <person name="Schroeder D."/>
            <person name="de Vargas C."/>
            <person name="Verret F."/>
            <person name="von Dassow P."/>
            <person name="Valentin K."/>
            <person name="Van de Peer Y."/>
            <person name="Wheeler G."/>
            <person name="Dacks J.B."/>
            <person name="Delwiche C.F."/>
            <person name="Dyhrman S.T."/>
            <person name="Glockner G."/>
            <person name="John U."/>
            <person name="Richards T."/>
            <person name="Worden A.Z."/>
            <person name="Zhang X."/>
            <person name="Grigoriev I.V."/>
            <person name="Allen A.E."/>
            <person name="Bidle K."/>
            <person name="Borodovsky M."/>
            <person name="Bowler C."/>
            <person name="Brownlee C."/>
            <person name="Cock J.M."/>
            <person name="Elias M."/>
            <person name="Gladyshev V.N."/>
            <person name="Groth M."/>
            <person name="Guda C."/>
            <person name="Hadaegh A."/>
            <person name="Iglesias-Rodriguez M.D."/>
            <person name="Jenkins J."/>
            <person name="Jones B.M."/>
            <person name="Lawson T."/>
            <person name="Leese F."/>
            <person name="Lindquist E."/>
            <person name="Lobanov A."/>
            <person name="Lomsadze A."/>
            <person name="Malik S.B."/>
            <person name="Marsh M.E."/>
            <person name="Mackinder L."/>
            <person name="Mock T."/>
            <person name="Mueller-Roeber B."/>
            <person name="Pagarete A."/>
            <person name="Parker M."/>
            <person name="Probert I."/>
            <person name="Quesneville H."/>
            <person name="Raines C."/>
            <person name="Rensing S.A."/>
            <person name="Riano-Pachon D.M."/>
            <person name="Richier S."/>
            <person name="Rokitta S."/>
            <person name="Shiraiwa Y."/>
            <person name="Soanes D.M."/>
            <person name="van der Giezen M."/>
            <person name="Wahlund T.M."/>
            <person name="Williams B."/>
            <person name="Wilson W."/>
            <person name="Wolfe G."/>
            <person name="Wurch L.L."/>
        </authorList>
    </citation>
    <scope>NUCLEOTIDE SEQUENCE</scope>
</reference>
<dbReference type="GeneID" id="17262284"/>
<dbReference type="RefSeq" id="XP_005768564.1">
    <property type="nucleotide sequence ID" value="XM_005768507.1"/>
</dbReference>
<proteinExistence type="predicted"/>